<keyword evidence="4" id="KW-1185">Reference proteome</keyword>
<evidence type="ECO:0000256" key="1">
    <source>
        <dbReference type="SAM" id="MobiDB-lite"/>
    </source>
</evidence>
<dbReference type="PROSITE" id="PS51318">
    <property type="entry name" value="TAT"/>
    <property type="match status" value="1"/>
</dbReference>
<dbReference type="Pfam" id="PF13810">
    <property type="entry name" value="DUF4185"/>
    <property type="match status" value="1"/>
</dbReference>
<evidence type="ECO:0000313" key="3">
    <source>
        <dbReference type="EMBL" id="AXK32860.1"/>
    </source>
</evidence>
<dbReference type="Proteomes" id="UP000254425">
    <property type="component" value="Chromosome"/>
</dbReference>
<gene>
    <name evidence="3" type="ORF">DVA86_09560</name>
</gene>
<feature type="domain" description="DUF4185" evidence="2">
    <location>
        <begin position="95"/>
        <end position="399"/>
    </location>
</feature>
<dbReference type="CDD" id="cd15482">
    <property type="entry name" value="Sialidase_non-viral"/>
    <property type="match status" value="1"/>
</dbReference>
<dbReference type="RefSeq" id="WP_208877354.1">
    <property type="nucleotide sequence ID" value="NZ_CP031320.1"/>
</dbReference>
<reference evidence="3 4" key="1">
    <citation type="submission" date="2018-07" db="EMBL/GenBank/DDBJ databases">
        <title>Draft genome of the type strain Streptomyces armeniacus ATCC 15676.</title>
        <authorList>
            <person name="Labana P."/>
            <person name="Gosse J.T."/>
            <person name="Boddy C.N."/>
        </authorList>
    </citation>
    <scope>NUCLEOTIDE SEQUENCE [LARGE SCALE GENOMIC DNA]</scope>
    <source>
        <strain evidence="3 4">ATCC 15676</strain>
    </source>
</reference>
<name>A0A345XMJ4_9ACTN</name>
<dbReference type="AlphaFoldDB" id="A0A345XMJ4"/>
<dbReference type="InterPro" id="IPR006311">
    <property type="entry name" value="TAT_signal"/>
</dbReference>
<organism evidence="3 4">
    <name type="scientific">Streptomyces armeniacus</name>
    <dbReference type="NCBI Taxonomy" id="83291"/>
    <lineage>
        <taxon>Bacteria</taxon>
        <taxon>Bacillati</taxon>
        <taxon>Actinomycetota</taxon>
        <taxon>Actinomycetes</taxon>
        <taxon>Kitasatosporales</taxon>
        <taxon>Streptomycetaceae</taxon>
        <taxon>Streptomyces</taxon>
    </lineage>
</organism>
<feature type="compositionally biased region" description="Basic and acidic residues" evidence="1">
    <location>
        <begin position="1"/>
        <end position="10"/>
    </location>
</feature>
<dbReference type="InterPro" id="IPR025442">
    <property type="entry name" value="DUF4185"/>
</dbReference>
<feature type="region of interest" description="Disordered" evidence="1">
    <location>
        <begin position="1"/>
        <end position="31"/>
    </location>
</feature>
<dbReference type="EMBL" id="CP031320">
    <property type="protein sequence ID" value="AXK32860.1"/>
    <property type="molecule type" value="Genomic_DNA"/>
</dbReference>
<proteinExistence type="predicted"/>
<protein>
    <submittedName>
        <fullName evidence="3">DUF4185 domain-containing protein</fullName>
    </submittedName>
</protein>
<evidence type="ECO:0000313" key="4">
    <source>
        <dbReference type="Proteomes" id="UP000254425"/>
    </source>
</evidence>
<evidence type="ECO:0000259" key="2">
    <source>
        <dbReference type="Pfam" id="PF13810"/>
    </source>
</evidence>
<sequence>MRNRNSREKSSISTSGEGPDSGSGDGPYDSANVSRSTLLRAAAGAVAAGGLLVGAGAATARATGATGANGAPNGRRRGRRAQALEVKKIADLTGPGLTTRFRMEATDLGIPARTPDGRTLWVFGDTFENATVGGGWWRSPVALWSTTTDLNAGVTWSGAVGGDAAQQLWPYEHDNPEFSTVLPSDVITIGGTMYLHAMVNNGLHNVVWSEIWRSDDSGATWVHTGAKFPGDRDGRLFQCLTWGLGNDGWVYVYSTSFDRKGPIILNRVRSEAIADPAAYEPWGYRDGAWNWGNPPTPILEGAFGELCLRPLGGKWVLTWFNAGDYRIDGIIMDTPTSDLHAAPRQTLIWGGDWGNEDDSHVAQLYGGYIIPGSTLGELHLSVSQWNTEVNWPYRVMQHRIRGFG</sequence>
<accession>A0A345XMJ4</accession>
<dbReference type="KEGG" id="sarm:DVA86_09560"/>